<evidence type="ECO:0000313" key="2">
    <source>
        <dbReference type="Proteomes" id="UP001235343"/>
    </source>
</evidence>
<comment type="caution">
    <text evidence="1">The sequence shown here is derived from an EMBL/GenBank/DDBJ whole genome shotgun (WGS) entry which is preliminary data.</text>
</comment>
<dbReference type="Proteomes" id="UP001235343">
    <property type="component" value="Unassembled WGS sequence"/>
</dbReference>
<accession>A0ABT7L612</accession>
<protein>
    <recommendedName>
        <fullName evidence="3">YtxH domain-containing protein</fullName>
    </recommendedName>
</protein>
<name>A0ABT7L612_9BACI</name>
<organism evidence="1 2">
    <name type="scientific">Aquibacillus rhizosphaerae</name>
    <dbReference type="NCBI Taxonomy" id="3051431"/>
    <lineage>
        <taxon>Bacteria</taxon>
        <taxon>Bacillati</taxon>
        <taxon>Bacillota</taxon>
        <taxon>Bacilli</taxon>
        <taxon>Bacillales</taxon>
        <taxon>Bacillaceae</taxon>
        <taxon>Aquibacillus</taxon>
    </lineage>
</organism>
<gene>
    <name evidence="1" type="ORF">QQS35_12725</name>
</gene>
<reference evidence="1 2" key="1">
    <citation type="submission" date="2023-06" db="EMBL/GenBank/DDBJ databases">
        <title>Aquibacillus rhizosphaerae LR5S19.</title>
        <authorList>
            <person name="Sun J.-Q."/>
        </authorList>
    </citation>
    <scope>NUCLEOTIDE SEQUENCE [LARGE SCALE GENOMIC DNA]</scope>
    <source>
        <strain evidence="1 2">LR5S19</strain>
    </source>
</reference>
<proteinExistence type="predicted"/>
<sequence length="84" mass="9386">MKRKIIISTLSAVGAGTMGYILSDKDKRHSLKQKYKEVVNKTQSKSESLPIKEAGIPEADNQENAKMVDEGSQFGVDFYNKVKH</sequence>
<evidence type="ECO:0000313" key="1">
    <source>
        <dbReference type="EMBL" id="MDL4841307.1"/>
    </source>
</evidence>
<dbReference type="RefSeq" id="WP_285932532.1">
    <property type="nucleotide sequence ID" value="NZ_JASTZU010000038.1"/>
</dbReference>
<keyword evidence="2" id="KW-1185">Reference proteome</keyword>
<evidence type="ECO:0008006" key="3">
    <source>
        <dbReference type="Google" id="ProtNLM"/>
    </source>
</evidence>
<dbReference type="EMBL" id="JASTZU010000038">
    <property type="protein sequence ID" value="MDL4841307.1"/>
    <property type="molecule type" value="Genomic_DNA"/>
</dbReference>